<dbReference type="Pfam" id="PF02626">
    <property type="entry name" value="CT_A_B"/>
    <property type="match status" value="1"/>
</dbReference>
<dbReference type="NCBIfam" id="TIGR00724">
    <property type="entry name" value="urea_amlyse_rel"/>
    <property type="match status" value="1"/>
</dbReference>
<evidence type="ECO:0000313" key="8">
    <source>
        <dbReference type="Proteomes" id="UP001269271"/>
    </source>
</evidence>
<accession>A0A2A1KDH9</accession>
<dbReference type="Gene3D" id="2.40.100.10">
    <property type="entry name" value="Cyclophilin-like"/>
    <property type="match status" value="1"/>
</dbReference>
<feature type="domain" description="Carboxyltransferase" evidence="4">
    <location>
        <begin position="24"/>
        <end position="301"/>
    </location>
</feature>
<keyword evidence="3" id="KW-0067">ATP-binding</keyword>
<gene>
    <name evidence="6" type="ORF">CV019_12110</name>
    <name evidence="5" type="ORF">RO950_05405</name>
</gene>
<dbReference type="PANTHER" id="PTHR43309:SF5">
    <property type="entry name" value="5-OXOPROLINASE SUBUNIT C"/>
    <property type="match status" value="1"/>
</dbReference>
<evidence type="ECO:0000256" key="2">
    <source>
        <dbReference type="ARBA" id="ARBA00022801"/>
    </source>
</evidence>
<dbReference type="GO" id="GO:0016787">
    <property type="term" value="F:hydrolase activity"/>
    <property type="evidence" value="ECO:0007669"/>
    <property type="project" value="UniProtKB-KW"/>
</dbReference>
<evidence type="ECO:0000256" key="3">
    <source>
        <dbReference type="ARBA" id="ARBA00022840"/>
    </source>
</evidence>
<evidence type="ECO:0000313" key="7">
    <source>
        <dbReference type="Proteomes" id="UP000238153"/>
    </source>
</evidence>
<keyword evidence="2 6" id="KW-0378">Hydrolase</keyword>
<evidence type="ECO:0000256" key="1">
    <source>
        <dbReference type="ARBA" id="ARBA00022741"/>
    </source>
</evidence>
<organism evidence="6 7">
    <name type="scientific">Staphylococcus haemolyticus</name>
    <dbReference type="NCBI Taxonomy" id="1283"/>
    <lineage>
        <taxon>Bacteria</taxon>
        <taxon>Bacillati</taxon>
        <taxon>Bacillota</taxon>
        <taxon>Bacilli</taxon>
        <taxon>Bacillales</taxon>
        <taxon>Staphylococcaceae</taxon>
        <taxon>Staphylococcus</taxon>
    </lineage>
</organism>
<dbReference type="InterPro" id="IPR029000">
    <property type="entry name" value="Cyclophilin-like_dom_sf"/>
</dbReference>
<reference evidence="6 7" key="1">
    <citation type="submission" date="2017-11" db="EMBL/GenBank/DDBJ databases">
        <authorList>
            <person name="Founou R.C."/>
            <person name="Founou L."/>
            <person name="Allam M."/>
            <person name="Ismail A."/>
            <person name="Essack S.Y."/>
        </authorList>
    </citation>
    <scope>NUCLEOTIDE SEQUENCE [LARGE SCALE GENOMIC DNA]</scope>
    <source>
        <strain evidence="6 7">G811N2B1</strain>
    </source>
</reference>
<proteinExistence type="predicted"/>
<dbReference type="Proteomes" id="UP000238153">
    <property type="component" value="Unassembled WGS sequence"/>
</dbReference>
<dbReference type="RefSeq" id="WP_011275609.1">
    <property type="nucleotide sequence ID" value="NZ_BKAY01000003.1"/>
</dbReference>
<evidence type="ECO:0000313" key="6">
    <source>
        <dbReference type="EMBL" id="PPJ71178.1"/>
    </source>
</evidence>
<dbReference type="GeneID" id="93780713"/>
<dbReference type="KEGG" id="shh:ShL2_01193"/>
<keyword evidence="8" id="KW-1185">Reference proteome</keyword>
<dbReference type="Proteomes" id="UP001269271">
    <property type="component" value="Unassembled WGS sequence"/>
</dbReference>
<protein>
    <submittedName>
        <fullName evidence="6">Allophanate hydrolase</fullName>
    </submittedName>
    <submittedName>
        <fullName evidence="5">Biotin-dependent carboxyltransferase family protein</fullName>
    </submittedName>
</protein>
<dbReference type="EMBL" id="PGWX01000431">
    <property type="protein sequence ID" value="PPJ71178.1"/>
    <property type="molecule type" value="Genomic_DNA"/>
</dbReference>
<evidence type="ECO:0000313" key="5">
    <source>
        <dbReference type="EMBL" id="MDT4286452.1"/>
    </source>
</evidence>
<sequence>MGIKILKPGLFTTVQDKGRFGYQHLGFSGSGAMDQFSYNLGRKLIGNSGPSLEFTIIGPTLTFTQANTFVITGGQFNAKLNDINISNNNVLLANKGDVLEFGPAIKGARGYIFFGHPLDIEMVAGSYSTHTRSKIGGFNGRALKKDDHIQVVQNSNFKVNLGKTSDYDAIEQDNIIHIIEGPQVNAFSHEKRKTLVESVYKISDQSDRMGYRLIGDNIPPDNGADIISEPVGLGSIQVPNDGNPIILLNDKQTVGGYTKIATVSQLDLKKLAQFKPGDVIQFKWISVDEANAMLKNFNQQFEEKLESVTKAPIFNMHSMRATSKKLAKLIEEEK</sequence>
<comment type="caution">
    <text evidence="6">The sequence shown here is derived from an EMBL/GenBank/DDBJ whole genome shotgun (WGS) entry which is preliminary data.</text>
</comment>
<evidence type="ECO:0000259" key="4">
    <source>
        <dbReference type="SMART" id="SM00797"/>
    </source>
</evidence>
<dbReference type="InterPro" id="IPR052708">
    <property type="entry name" value="PxpC"/>
</dbReference>
<dbReference type="GO" id="GO:0005524">
    <property type="term" value="F:ATP binding"/>
    <property type="evidence" value="ECO:0007669"/>
    <property type="project" value="UniProtKB-KW"/>
</dbReference>
<dbReference type="SMART" id="SM00797">
    <property type="entry name" value="AHS2"/>
    <property type="match status" value="1"/>
</dbReference>
<dbReference type="OMA" id="YPRMGNI"/>
<name>A0A2A1KDH9_STAHA</name>
<keyword evidence="1" id="KW-0547">Nucleotide-binding</keyword>
<dbReference type="AlphaFoldDB" id="A0A2A1KDH9"/>
<dbReference type="InterPro" id="IPR003778">
    <property type="entry name" value="CT_A_B"/>
</dbReference>
<dbReference type="SUPFAM" id="SSF50891">
    <property type="entry name" value="Cyclophilin-like"/>
    <property type="match status" value="1"/>
</dbReference>
<dbReference type="STRING" id="1283.ShL2_01193"/>
<dbReference type="EMBL" id="JAVSOO010000010">
    <property type="protein sequence ID" value="MDT4286452.1"/>
    <property type="molecule type" value="Genomic_DNA"/>
</dbReference>
<dbReference type="PANTHER" id="PTHR43309">
    <property type="entry name" value="5-OXOPROLINASE SUBUNIT C"/>
    <property type="match status" value="1"/>
</dbReference>
<reference evidence="5 8" key="2">
    <citation type="submission" date="2023-08" db="EMBL/GenBank/DDBJ databases">
        <title>Genomic surveillance of Staphylococcus haemolyticus neonatal outbreak in southern France.</title>
        <authorList>
            <person name="Magnan C."/>
            <person name="Morsli M."/>
            <person name="Thiery B."/>
            <person name="Salipante F."/>
            <person name="Attar J."/>
            <person name="Massimo D.M."/>
            <person name="Ory J."/>
            <person name="Pantel A."/>
            <person name="Lavigne J.-P."/>
        </authorList>
    </citation>
    <scope>NUCLEOTIDE SEQUENCE [LARGE SCALE GENOMIC DNA]</scope>
    <source>
        <strain evidence="5 8">NSH026</strain>
    </source>
</reference>